<evidence type="ECO:0000313" key="1">
    <source>
        <dbReference type="EMBL" id="AFP83485.1"/>
    </source>
</evidence>
<sequence length="80" mass="9864">MILFIYSIDKKIQFKNVNLINLFLKNKCFSIMKNYNNFICDIINIHFFYNYKKFKIFFINSTIINNKIKLKIICDYYKIL</sequence>
<dbReference type="RefSeq" id="WP_014886786.1">
    <property type="nucleotide sequence ID" value="NC_018414.1"/>
</dbReference>
<dbReference type="OrthoDB" id="6184165at2"/>
<dbReference type="STRING" id="1202536.A33U_010"/>
<name>J7GZR5_CARRU</name>
<organism evidence="1 2">
    <name type="scientific">Candidatus Carsonella ruddii CE isolate Thao2000</name>
    <dbReference type="NCBI Taxonomy" id="1202536"/>
    <lineage>
        <taxon>Bacteria</taxon>
        <taxon>Pseudomonadati</taxon>
        <taxon>Pseudomonadota</taxon>
        <taxon>Gammaproteobacteria</taxon>
        <taxon>Oceanospirillales</taxon>
        <taxon>Halomonadaceae</taxon>
        <taxon>Zymobacter group</taxon>
        <taxon>Candidatus Carsonella</taxon>
    </lineage>
</organism>
<proteinExistence type="predicted"/>
<protein>
    <submittedName>
        <fullName evidence="1">Putative F0F1-type ATP synthase epsilon subunit</fullName>
    </submittedName>
</protein>
<dbReference type="Proteomes" id="UP000003932">
    <property type="component" value="Chromosome"/>
</dbReference>
<accession>J7GZR5</accession>
<dbReference type="PATRIC" id="fig|1202536.3.peg.10"/>
<evidence type="ECO:0000313" key="2">
    <source>
        <dbReference type="Proteomes" id="UP000003932"/>
    </source>
</evidence>
<gene>
    <name evidence="1" type="primary">atpC</name>
    <name evidence="1" type="ORF">A33U_010</name>
</gene>
<dbReference type="AlphaFoldDB" id="J7GZR5"/>
<dbReference type="EMBL" id="CP003541">
    <property type="protein sequence ID" value="AFP83485.1"/>
    <property type="molecule type" value="Genomic_DNA"/>
</dbReference>
<reference evidence="1 2" key="1">
    <citation type="journal article" date="2012" name="Mol. Biol. Evol.">
        <title>Genome reduction and co-evolution between the primary and secondary bacterial symbionts of psyllids.</title>
        <authorList>
            <person name="Sloan D.B."/>
            <person name="Moran N.A."/>
        </authorList>
    </citation>
    <scope>NUCLEOTIDE SEQUENCE [LARGE SCALE GENOMIC DNA]</scope>
    <source>
        <strain evidence="1 2">CE</strain>
    </source>
</reference>
<dbReference type="HOGENOM" id="CLU_195840_0_0_6"/>
<dbReference type="KEGG" id="cru:A33U_010"/>